<dbReference type="EMBL" id="RJKE01000001">
    <property type="protein sequence ID" value="ROO82629.1"/>
    <property type="molecule type" value="Genomic_DNA"/>
</dbReference>
<proteinExistence type="predicted"/>
<accession>A0A3N1CMT7</accession>
<gene>
    <name evidence="2" type="ORF">EDD29_0110</name>
</gene>
<keyword evidence="3" id="KW-1185">Reference proteome</keyword>
<protein>
    <submittedName>
        <fullName evidence="2">Uncharacterized protein</fullName>
    </submittedName>
</protein>
<evidence type="ECO:0000313" key="2">
    <source>
        <dbReference type="EMBL" id="ROO82629.1"/>
    </source>
</evidence>
<reference evidence="2 3" key="1">
    <citation type="submission" date="2018-11" db="EMBL/GenBank/DDBJ databases">
        <title>Sequencing the genomes of 1000 actinobacteria strains.</title>
        <authorList>
            <person name="Klenk H.-P."/>
        </authorList>
    </citation>
    <scope>NUCLEOTIDE SEQUENCE [LARGE SCALE GENOMIC DNA]</scope>
    <source>
        <strain evidence="2 3">DSM 44254</strain>
    </source>
</reference>
<dbReference type="RefSeq" id="WP_123661634.1">
    <property type="nucleotide sequence ID" value="NZ_RJKE01000001.1"/>
</dbReference>
<dbReference type="OrthoDB" id="3731278at2"/>
<evidence type="ECO:0000313" key="3">
    <source>
        <dbReference type="Proteomes" id="UP000272400"/>
    </source>
</evidence>
<feature type="coiled-coil region" evidence="1">
    <location>
        <begin position="481"/>
        <end position="508"/>
    </location>
</feature>
<organism evidence="2 3">
    <name type="scientific">Actinocorallia herbida</name>
    <dbReference type="NCBI Taxonomy" id="58109"/>
    <lineage>
        <taxon>Bacteria</taxon>
        <taxon>Bacillati</taxon>
        <taxon>Actinomycetota</taxon>
        <taxon>Actinomycetes</taxon>
        <taxon>Streptosporangiales</taxon>
        <taxon>Thermomonosporaceae</taxon>
        <taxon>Actinocorallia</taxon>
    </lineage>
</organism>
<name>A0A3N1CMT7_9ACTN</name>
<sequence>MNAIYDKHTSGWLAYEAQGRILRLATGLIVVPFKWHGGSWDCVVAEGNQTYPRGGYNIVVPDQQLLAAEELLPTSAEPEQQPAAWPDLERLNDRIVQVLAQGFKPGKDDVDPADAHMYVYRADHFPGAGMHCPPTPREAGAVVMAELGPVWEGLTNRAEAAEQRAASYEDALNWGTSCLGCAKGANKHYAEYVRADKAEAALKQVRPGIERLLAAKAELIDNYAGIPLAKRAELWEAVHASAESLLAVLDSPAEPEDRAQERQCAVDAESEVARLRAGIAKHRRFLDEDYRQWCSPDGVAAHYAQRLIEHLDEVISAAAVCGVTDSGMFGKVLGPCVATGDHEFHDDGRGCTWTNLVIDHQAEADPDDVDQFIAEQMARPAFAAAYRRAEVHAAVRKHLPTSLHGECADAITDDVTALQGPATHPDLDSLRARIAENEPAECPEDDPVLIDLCRKITERLCWTVTYASRVGDITHSVLPWLTNERAISRGLERERDDLQARYDRLRTAWASARIGRAATRKRLRYAESVSRTLGDEKRAYRARATALTEQVEAERIERERLRVSHQKAWDLAKRWIERKPGELPEPIATALAEAGAELLAALTLPDGRPGCSDPIECGHEAALGQAEEELERLRADVRNARAAASTSDAACNAAKAERAALATNLLAVKATATKWMVTPGREAIAGELLGIAEIVDGVLARSTDPAGAPLIRAETENAALHVAIARLRHIVKRPRSSVGRSVLDYVRADDLRGILADLDQAEAKS</sequence>
<keyword evidence="1" id="KW-0175">Coiled coil</keyword>
<dbReference type="Proteomes" id="UP000272400">
    <property type="component" value="Unassembled WGS sequence"/>
</dbReference>
<dbReference type="AlphaFoldDB" id="A0A3N1CMT7"/>
<evidence type="ECO:0000256" key="1">
    <source>
        <dbReference type="SAM" id="Coils"/>
    </source>
</evidence>
<comment type="caution">
    <text evidence="2">The sequence shown here is derived from an EMBL/GenBank/DDBJ whole genome shotgun (WGS) entry which is preliminary data.</text>
</comment>